<dbReference type="InterPro" id="IPR055575">
    <property type="entry name" value="DUF7151"/>
</dbReference>
<evidence type="ECO:0000256" key="1">
    <source>
        <dbReference type="SAM" id="MobiDB-lite"/>
    </source>
</evidence>
<evidence type="ECO:0000259" key="4">
    <source>
        <dbReference type="Pfam" id="PF23657"/>
    </source>
</evidence>
<accession>A0ABY0CUJ2</accession>
<feature type="signal peptide" evidence="2">
    <location>
        <begin position="1"/>
        <end position="23"/>
    </location>
</feature>
<sequence>MNTSPSYKLRLLLCAALTTGALACGGAEAEQGAQGPRGPVGEQGEPGENGQPGAEGEDSVVNGEDGTDGEAGLNSLVITESVEPGALCANGGVTVAVGIDDNGDDILDEAEIDASETICNQNDAVQDICDEAFAITGVSGTEQALYEGQESSPITVETNDDANVSLAFVGGGALEPALTSNTTFTLTPQELGEGQHITVVAAGQCGTDVITLPLSEVEPFESLLSVVHIFSGAGPVNVAPSGTLDILTTLGFGEATGPLTLTPGEFTFDLLVDETVVGTTESYTLEPGTAYSLIAHNNGGSLAVTLIEDDLSAPSGEDTFRARIVHMAEIAGTVDVNAGPDLGTLAPIADNLAFGTVGDFADYSLADVGVIQLDSGGTLLDYENGMATAFFAGDVANIFAFETAAGNVRLLVHYIEFGFASVFTANGLPVPLFDFEDGTIPAEFTTSGAADWFATDTTSSEGTFSLASGAIGGNERSDISLTFNFPGSGVLSFDWKVSSENNWDRLLLCDEISVCTRTTNNANISGNVDWTPASYTIDEAGERTLRWSYLKDGSGDVGDDMGWIDNITFTAEPSFL</sequence>
<feature type="compositionally biased region" description="Low complexity" evidence="1">
    <location>
        <begin position="29"/>
        <end position="54"/>
    </location>
</feature>
<gene>
    <name evidence="5" type="ORF">EA187_08040</name>
</gene>
<organism evidence="5 6">
    <name type="scientific">Lujinxingia sediminis</name>
    <dbReference type="NCBI Taxonomy" id="2480984"/>
    <lineage>
        <taxon>Bacteria</taxon>
        <taxon>Deltaproteobacteria</taxon>
        <taxon>Bradymonadales</taxon>
        <taxon>Lujinxingiaceae</taxon>
        <taxon>Lujinxingia</taxon>
    </lineage>
</organism>
<dbReference type="RefSeq" id="WP_127779909.1">
    <property type="nucleotide sequence ID" value="NZ_SADD01000003.1"/>
</dbReference>
<feature type="domain" description="DUF4397" evidence="3">
    <location>
        <begin position="223"/>
        <end position="336"/>
    </location>
</feature>
<proteinExistence type="predicted"/>
<keyword evidence="2" id="KW-0732">Signal</keyword>
<dbReference type="Pfam" id="PF23657">
    <property type="entry name" value="DUF7151"/>
    <property type="match status" value="1"/>
</dbReference>
<evidence type="ECO:0000256" key="2">
    <source>
        <dbReference type="SAM" id="SignalP"/>
    </source>
</evidence>
<feature type="chain" id="PRO_5047546668" evidence="2">
    <location>
        <begin position="24"/>
        <end position="576"/>
    </location>
</feature>
<dbReference type="Pfam" id="PF14344">
    <property type="entry name" value="DUF4397"/>
    <property type="match status" value="1"/>
</dbReference>
<name>A0ABY0CUJ2_9DELT</name>
<comment type="caution">
    <text evidence="5">The sequence shown here is derived from an EMBL/GenBank/DDBJ whole genome shotgun (WGS) entry which is preliminary data.</text>
</comment>
<reference evidence="5 6" key="1">
    <citation type="submission" date="2019-01" db="EMBL/GenBank/DDBJ databases">
        <title>Lujinxingia litoralis gen. nov., sp. nov. and Lujinxingia sediminis gen. nov., sp. nov., new members in the order Bradymonadales, isolated from coastal sediment.</title>
        <authorList>
            <person name="Li C.-M."/>
        </authorList>
    </citation>
    <scope>NUCLEOTIDE SEQUENCE [LARGE SCALE GENOMIC DNA]</scope>
    <source>
        <strain evidence="5 6">SEH01</strain>
    </source>
</reference>
<feature type="region of interest" description="Disordered" evidence="1">
    <location>
        <begin position="29"/>
        <end position="71"/>
    </location>
</feature>
<keyword evidence="6" id="KW-1185">Reference proteome</keyword>
<evidence type="ECO:0000259" key="3">
    <source>
        <dbReference type="Pfam" id="PF14344"/>
    </source>
</evidence>
<evidence type="ECO:0000313" key="6">
    <source>
        <dbReference type="Proteomes" id="UP000282926"/>
    </source>
</evidence>
<feature type="domain" description="DUF7151" evidence="4">
    <location>
        <begin position="74"/>
        <end position="119"/>
    </location>
</feature>
<protein>
    <submittedName>
        <fullName evidence="5">DUF4397 domain-containing protein</fullName>
    </submittedName>
</protein>
<dbReference type="Proteomes" id="UP000282926">
    <property type="component" value="Unassembled WGS sequence"/>
</dbReference>
<dbReference type="InterPro" id="IPR025510">
    <property type="entry name" value="DUF4397"/>
</dbReference>
<dbReference type="EMBL" id="SADD01000003">
    <property type="protein sequence ID" value="RVU45707.1"/>
    <property type="molecule type" value="Genomic_DNA"/>
</dbReference>
<evidence type="ECO:0000313" key="5">
    <source>
        <dbReference type="EMBL" id="RVU45707.1"/>
    </source>
</evidence>